<comment type="caution">
    <text evidence="3">The sequence shown here is derived from an EMBL/GenBank/DDBJ whole genome shotgun (WGS) entry which is preliminary data.</text>
</comment>
<accession>A0A4S2LBL0</accession>
<gene>
    <name evidence="3" type="ORF">DBV15_04001</name>
</gene>
<keyword evidence="2" id="KW-0472">Membrane</keyword>
<feature type="region of interest" description="Disordered" evidence="1">
    <location>
        <begin position="80"/>
        <end position="116"/>
    </location>
</feature>
<dbReference type="AlphaFoldDB" id="A0A4S2LBL0"/>
<proteinExistence type="predicted"/>
<evidence type="ECO:0000313" key="3">
    <source>
        <dbReference type="EMBL" id="TGZ57667.1"/>
    </source>
</evidence>
<keyword evidence="2" id="KW-0812">Transmembrane</keyword>
<name>A0A4S2LBL0_9HYME</name>
<evidence type="ECO:0000256" key="1">
    <source>
        <dbReference type="SAM" id="MobiDB-lite"/>
    </source>
</evidence>
<reference evidence="3 4" key="1">
    <citation type="journal article" date="2019" name="Philos. Trans. R. Soc. Lond., B, Biol. Sci.">
        <title>Ant behaviour and brain gene expression of defending hosts depend on the ecological success of the intruding social parasite.</title>
        <authorList>
            <person name="Kaur R."/>
            <person name="Stoldt M."/>
            <person name="Jongepier E."/>
            <person name="Feldmeyer B."/>
            <person name="Menzel F."/>
            <person name="Bornberg-Bauer E."/>
            <person name="Foitzik S."/>
        </authorList>
    </citation>
    <scope>NUCLEOTIDE SEQUENCE [LARGE SCALE GENOMIC DNA]</scope>
    <source>
        <tissue evidence="3">Whole body</tissue>
    </source>
</reference>
<dbReference type="Proteomes" id="UP000310200">
    <property type="component" value="Unassembled WGS sequence"/>
</dbReference>
<keyword evidence="4" id="KW-1185">Reference proteome</keyword>
<feature type="transmembrane region" description="Helical" evidence="2">
    <location>
        <begin position="23"/>
        <end position="49"/>
    </location>
</feature>
<feature type="compositionally biased region" description="Acidic residues" evidence="1">
    <location>
        <begin position="106"/>
        <end position="116"/>
    </location>
</feature>
<keyword evidence="2" id="KW-1133">Transmembrane helix</keyword>
<evidence type="ECO:0000313" key="4">
    <source>
        <dbReference type="Proteomes" id="UP000310200"/>
    </source>
</evidence>
<sequence>MSADLLPEWVNLYLDDFEASLCLPILVVMVLCTAQFVFNHVFGIGYMIYQSVRKPATEEEEQDKTDMMGKLKGMLTALGIGKPDTTTRIPIKNPHSPGYDTRSREEEWDYCEEDIE</sequence>
<protein>
    <submittedName>
        <fullName evidence="3">Uncharacterized protein</fullName>
    </submittedName>
</protein>
<dbReference type="EMBL" id="QBLH01000137">
    <property type="protein sequence ID" value="TGZ57667.1"/>
    <property type="molecule type" value="Genomic_DNA"/>
</dbReference>
<evidence type="ECO:0000256" key="2">
    <source>
        <dbReference type="SAM" id="Phobius"/>
    </source>
</evidence>
<organism evidence="3 4">
    <name type="scientific">Temnothorax longispinosus</name>
    <dbReference type="NCBI Taxonomy" id="300112"/>
    <lineage>
        <taxon>Eukaryota</taxon>
        <taxon>Metazoa</taxon>
        <taxon>Ecdysozoa</taxon>
        <taxon>Arthropoda</taxon>
        <taxon>Hexapoda</taxon>
        <taxon>Insecta</taxon>
        <taxon>Pterygota</taxon>
        <taxon>Neoptera</taxon>
        <taxon>Endopterygota</taxon>
        <taxon>Hymenoptera</taxon>
        <taxon>Apocrita</taxon>
        <taxon>Aculeata</taxon>
        <taxon>Formicoidea</taxon>
        <taxon>Formicidae</taxon>
        <taxon>Myrmicinae</taxon>
        <taxon>Temnothorax</taxon>
    </lineage>
</organism>